<organism evidence="2 3">
    <name type="scientific">Podospora australis</name>
    <dbReference type="NCBI Taxonomy" id="1536484"/>
    <lineage>
        <taxon>Eukaryota</taxon>
        <taxon>Fungi</taxon>
        <taxon>Dikarya</taxon>
        <taxon>Ascomycota</taxon>
        <taxon>Pezizomycotina</taxon>
        <taxon>Sordariomycetes</taxon>
        <taxon>Sordariomycetidae</taxon>
        <taxon>Sordariales</taxon>
        <taxon>Podosporaceae</taxon>
        <taxon>Podospora</taxon>
    </lineage>
</organism>
<reference evidence="2" key="2">
    <citation type="submission" date="2023-05" db="EMBL/GenBank/DDBJ databases">
        <authorList>
            <consortium name="Lawrence Berkeley National Laboratory"/>
            <person name="Steindorff A."/>
            <person name="Hensen N."/>
            <person name="Bonometti L."/>
            <person name="Westerberg I."/>
            <person name="Brannstrom I.O."/>
            <person name="Guillou S."/>
            <person name="Cros-Aarteil S."/>
            <person name="Calhoun S."/>
            <person name="Haridas S."/>
            <person name="Kuo A."/>
            <person name="Mondo S."/>
            <person name="Pangilinan J."/>
            <person name="Riley R."/>
            <person name="Labutti K."/>
            <person name="Andreopoulos B."/>
            <person name="Lipzen A."/>
            <person name="Chen C."/>
            <person name="Yanf M."/>
            <person name="Daum C."/>
            <person name="Ng V."/>
            <person name="Clum A."/>
            <person name="Ohm R."/>
            <person name="Martin F."/>
            <person name="Silar P."/>
            <person name="Natvig D."/>
            <person name="Lalanne C."/>
            <person name="Gautier V."/>
            <person name="Ament-Velasquez S.L."/>
            <person name="Kruys A."/>
            <person name="Hutchinson M.I."/>
            <person name="Powell A.J."/>
            <person name="Barry K."/>
            <person name="Miller A.N."/>
            <person name="Grigoriev I.V."/>
            <person name="Debuchy R."/>
            <person name="Gladieux P."/>
            <person name="Thoren M.H."/>
            <person name="Johannesson H."/>
        </authorList>
    </citation>
    <scope>NUCLEOTIDE SEQUENCE</scope>
    <source>
        <strain evidence="2">PSN309</strain>
    </source>
</reference>
<reference evidence="2" key="1">
    <citation type="journal article" date="2023" name="Mol. Phylogenet. Evol.">
        <title>Genome-scale phylogeny and comparative genomics of the fungal order Sordariales.</title>
        <authorList>
            <person name="Hensen N."/>
            <person name="Bonometti L."/>
            <person name="Westerberg I."/>
            <person name="Brannstrom I.O."/>
            <person name="Guillou S."/>
            <person name="Cros-Aarteil S."/>
            <person name="Calhoun S."/>
            <person name="Haridas S."/>
            <person name="Kuo A."/>
            <person name="Mondo S."/>
            <person name="Pangilinan J."/>
            <person name="Riley R."/>
            <person name="LaButti K."/>
            <person name="Andreopoulos B."/>
            <person name="Lipzen A."/>
            <person name="Chen C."/>
            <person name="Yan M."/>
            <person name="Daum C."/>
            <person name="Ng V."/>
            <person name="Clum A."/>
            <person name="Steindorff A."/>
            <person name="Ohm R.A."/>
            <person name="Martin F."/>
            <person name="Silar P."/>
            <person name="Natvig D.O."/>
            <person name="Lalanne C."/>
            <person name="Gautier V."/>
            <person name="Ament-Velasquez S.L."/>
            <person name="Kruys A."/>
            <person name="Hutchinson M.I."/>
            <person name="Powell A.J."/>
            <person name="Barry K."/>
            <person name="Miller A.N."/>
            <person name="Grigoriev I.V."/>
            <person name="Debuchy R."/>
            <person name="Gladieux P."/>
            <person name="Hiltunen Thoren M."/>
            <person name="Johannesson H."/>
        </authorList>
    </citation>
    <scope>NUCLEOTIDE SEQUENCE</scope>
    <source>
        <strain evidence="2">PSN309</strain>
    </source>
</reference>
<evidence type="ECO:0000256" key="1">
    <source>
        <dbReference type="SAM" id="MobiDB-lite"/>
    </source>
</evidence>
<name>A0AAN6X199_9PEZI</name>
<feature type="region of interest" description="Disordered" evidence="1">
    <location>
        <begin position="153"/>
        <end position="250"/>
    </location>
</feature>
<protein>
    <submittedName>
        <fullName evidence="2">Uncharacterized protein</fullName>
    </submittedName>
</protein>
<evidence type="ECO:0000313" key="2">
    <source>
        <dbReference type="EMBL" id="KAK4192045.1"/>
    </source>
</evidence>
<accession>A0AAN6X199</accession>
<dbReference type="AlphaFoldDB" id="A0AAN6X199"/>
<sequence length="421" mass="48023">MAQPDFAYRTSAVGSNDRWLSSRRWEHNLENPVLCIFCQERGEFDQLTRILPSPIYNDPYQNGSRFETGSNPYLPQSVSHTTHGNSSLYNLPASISVGNLNPIGRVATQSPFSATPTYNPRMATPGGFNSPAPSQVQLPYKGINSQPWEHQRTAYQGSQQDVHRPMHQNGHQGPYQQQQQPQQQQQGRYSPSGSMDDLMTSPNLSDYSLENSVVGTAPSNNKNKLGGKPRSQRRPSNRDEFDGPHQFLKRPPPEYIAMQERELPNLPTHLLVQEQDSVLTQVNDRLSQCAYDFVAKYQFPIPLTQDMRPVERPQDREWTEWVYLLKRLATKRRIPARVLYNGQIKQFVTILENSLEMRHAAKHQSRPLKDDRNILQLISAGIQVAKILKDAQAMDYLDRLYVSTEQQIQDRAAAAAAVRFR</sequence>
<feature type="compositionally biased region" description="Low complexity" evidence="1">
    <location>
        <begin position="172"/>
        <end position="194"/>
    </location>
</feature>
<feature type="compositionally biased region" description="Polar residues" evidence="1">
    <location>
        <begin position="131"/>
        <end position="140"/>
    </location>
</feature>
<comment type="caution">
    <text evidence="2">The sequence shown here is derived from an EMBL/GenBank/DDBJ whole genome shotgun (WGS) entry which is preliminary data.</text>
</comment>
<dbReference type="EMBL" id="MU864356">
    <property type="protein sequence ID" value="KAK4192045.1"/>
    <property type="molecule type" value="Genomic_DNA"/>
</dbReference>
<proteinExistence type="predicted"/>
<gene>
    <name evidence="2" type="ORF">QBC35DRAFT_512147</name>
</gene>
<feature type="compositionally biased region" description="Polar residues" evidence="1">
    <location>
        <begin position="200"/>
        <end position="223"/>
    </location>
</feature>
<dbReference type="Proteomes" id="UP001302126">
    <property type="component" value="Unassembled WGS sequence"/>
</dbReference>
<feature type="compositionally biased region" description="Basic residues" evidence="1">
    <location>
        <begin position="225"/>
        <end position="235"/>
    </location>
</feature>
<feature type="region of interest" description="Disordered" evidence="1">
    <location>
        <begin position="111"/>
        <end position="140"/>
    </location>
</feature>
<evidence type="ECO:0000313" key="3">
    <source>
        <dbReference type="Proteomes" id="UP001302126"/>
    </source>
</evidence>
<keyword evidence="3" id="KW-1185">Reference proteome</keyword>